<evidence type="ECO:0000313" key="3">
    <source>
        <dbReference type="Proteomes" id="UP000503840"/>
    </source>
</evidence>
<proteinExistence type="predicted"/>
<reference evidence="2 3" key="1">
    <citation type="submission" date="2020-05" db="EMBL/GenBank/DDBJ databases">
        <title>Draft genome sequence of Desulfovibrio sp. strain HN2T.</title>
        <authorList>
            <person name="Ueno A."/>
            <person name="Tamazawa S."/>
            <person name="Tamamura S."/>
            <person name="Murakami T."/>
            <person name="Kiyama T."/>
            <person name="Inomata H."/>
            <person name="Amano Y."/>
            <person name="Miyakawa K."/>
            <person name="Tamaki H."/>
            <person name="Naganuma T."/>
            <person name="Kaneko K."/>
        </authorList>
    </citation>
    <scope>NUCLEOTIDE SEQUENCE [LARGE SCALE GENOMIC DNA]</scope>
    <source>
        <strain evidence="2 3">HN2</strain>
    </source>
</reference>
<evidence type="ECO:0000313" key="2">
    <source>
        <dbReference type="EMBL" id="GFM32162.1"/>
    </source>
</evidence>
<organism evidence="2 3">
    <name type="scientific">Desulfovibrio subterraneus</name>
    <dbReference type="NCBI Taxonomy" id="2718620"/>
    <lineage>
        <taxon>Bacteria</taxon>
        <taxon>Pseudomonadati</taxon>
        <taxon>Thermodesulfobacteriota</taxon>
        <taxon>Desulfovibrionia</taxon>
        <taxon>Desulfovibrionales</taxon>
        <taxon>Desulfovibrionaceae</taxon>
        <taxon>Desulfovibrio</taxon>
    </lineage>
</organism>
<gene>
    <name evidence="2" type="ORF">DSM101010T_05270</name>
</gene>
<name>A0A7J0BG32_9BACT</name>
<dbReference type="RefSeq" id="WP_205245184.1">
    <property type="nucleotide sequence ID" value="NZ_BLVO01000004.1"/>
</dbReference>
<keyword evidence="1" id="KW-0812">Transmembrane</keyword>
<evidence type="ECO:0000256" key="1">
    <source>
        <dbReference type="SAM" id="Phobius"/>
    </source>
</evidence>
<protein>
    <submittedName>
        <fullName evidence="2">Uncharacterized protein</fullName>
    </submittedName>
</protein>
<sequence>MPDLLKSDFKDISSLTQTEATVINHVQLILAEKRTSLAMMRTGIAVLALPLTVLGLLISTSRLYTVADTWLLLTAVILLCGGLIALGAFLITRSVYRIRAYDHMVREIKRQSPTVAPYLD</sequence>
<keyword evidence="1" id="KW-1133">Transmembrane helix</keyword>
<accession>A0A7J0BG32</accession>
<comment type="caution">
    <text evidence="2">The sequence shown here is derived from an EMBL/GenBank/DDBJ whole genome shotgun (WGS) entry which is preliminary data.</text>
</comment>
<dbReference type="AlphaFoldDB" id="A0A7J0BG32"/>
<feature type="transmembrane region" description="Helical" evidence="1">
    <location>
        <begin position="70"/>
        <end position="91"/>
    </location>
</feature>
<keyword evidence="3" id="KW-1185">Reference proteome</keyword>
<dbReference type="EMBL" id="BLVO01000004">
    <property type="protein sequence ID" value="GFM32162.1"/>
    <property type="molecule type" value="Genomic_DNA"/>
</dbReference>
<feature type="transmembrane region" description="Helical" evidence="1">
    <location>
        <begin position="43"/>
        <end position="64"/>
    </location>
</feature>
<dbReference type="Proteomes" id="UP000503840">
    <property type="component" value="Unassembled WGS sequence"/>
</dbReference>
<keyword evidence="1" id="KW-0472">Membrane</keyword>